<evidence type="ECO:0000256" key="6">
    <source>
        <dbReference type="ARBA" id="ARBA00023136"/>
    </source>
</evidence>
<evidence type="ECO:0000256" key="4">
    <source>
        <dbReference type="ARBA" id="ARBA00022692"/>
    </source>
</evidence>
<dbReference type="InterPro" id="IPR037185">
    <property type="entry name" value="EmrE-like"/>
</dbReference>
<feature type="transmembrane region" description="Helical" evidence="7">
    <location>
        <begin position="94"/>
        <end position="114"/>
    </location>
</feature>
<organism evidence="9 10">
    <name type="scientific">Blautia pseudococcoides</name>
    <dbReference type="NCBI Taxonomy" id="1796616"/>
    <lineage>
        <taxon>Bacteria</taxon>
        <taxon>Bacillati</taxon>
        <taxon>Bacillota</taxon>
        <taxon>Clostridia</taxon>
        <taxon>Lachnospirales</taxon>
        <taxon>Lachnospiraceae</taxon>
        <taxon>Blautia</taxon>
    </lineage>
</organism>
<accession>A0A1C7I792</accession>
<feature type="domain" description="EamA" evidence="8">
    <location>
        <begin position="7"/>
        <end position="138"/>
    </location>
</feature>
<sequence>MNKTIHGHIAAFLTILIWGTTFISTKVLLRSFEPVEILFIRFMIGYIALWCVCPRRLNISERKQEWYFAAAGLCGVTLYYLFENIALTYTLASNVGVIISIAPFFTVIFSCLFLHDGRPKTRFFAGFLIALTGIFLISFGGVKNLQLNPTGDLLAVIAAMIWAAFSTITKKISGFGYNTIQTTRRTFFYGLIFMVPALLLMDFHIELMQFASLKNVLNLLFLGFGASALCFVTWNLAVKILGSVKTSVYIYMVPVITAVTSALILHEKLTMTIILGILLTLIGLFLSEDRKTEKTTAKAKEYKIYAGTK</sequence>
<dbReference type="OrthoDB" id="9805239at2"/>
<feature type="transmembrane region" description="Helical" evidence="7">
    <location>
        <begin position="186"/>
        <end position="205"/>
    </location>
</feature>
<keyword evidence="6 7" id="KW-0472">Membrane</keyword>
<feature type="transmembrane region" description="Helical" evidence="7">
    <location>
        <begin position="65"/>
        <end position="82"/>
    </location>
</feature>
<feature type="transmembrane region" description="Helical" evidence="7">
    <location>
        <begin position="9"/>
        <end position="29"/>
    </location>
</feature>
<comment type="subcellular location">
    <subcellularLocation>
        <location evidence="1">Cell membrane</location>
        <topology evidence="1">Multi-pass membrane protein</topology>
    </subcellularLocation>
</comment>
<dbReference type="Proteomes" id="UP000092574">
    <property type="component" value="Chromosome"/>
</dbReference>
<reference evidence="9" key="1">
    <citation type="submission" date="2017-04" db="EMBL/GenBank/DDBJ databases">
        <title>Complete Genome Sequences of Twelve Strains of a Stable Defined Moderately Diverse Mouse Microbiota 2 (sDMDMm2).</title>
        <authorList>
            <person name="Uchimura Y."/>
            <person name="Wyss M."/>
            <person name="Brugiroux S."/>
            <person name="Limenitakis J.P."/>
            <person name="Stecher B."/>
            <person name="McCoy K.D."/>
            <person name="Macpherson A.J."/>
        </authorList>
    </citation>
    <scope>NUCLEOTIDE SEQUENCE</scope>
    <source>
        <strain evidence="9">YL58</strain>
    </source>
</reference>
<keyword evidence="4 7" id="KW-0812">Transmembrane</keyword>
<feature type="domain" description="EamA" evidence="8">
    <location>
        <begin position="150"/>
        <end position="286"/>
    </location>
</feature>
<dbReference type="KEGG" id="byl:A4V09_06685"/>
<feature type="transmembrane region" description="Helical" evidence="7">
    <location>
        <begin position="248"/>
        <end position="265"/>
    </location>
</feature>
<keyword evidence="5 7" id="KW-1133">Transmembrane helix</keyword>
<evidence type="ECO:0000256" key="5">
    <source>
        <dbReference type="ARBA" id="ARBA00022989"/>
    </source>
</evidence>
<feature type="transmembrane region" description="Helical" evidence="7">
    <location>
        <begin position="147"/>
        <end position="165"/>
    </location>
</feature>
<dbReference type="PANTHER" id="PTHR32322">
    <property type="entry name" value="INNER MEMBRANE TRANSPORTER"/>
    <property type="match status" value="1"/>
</dbReference>
<dbReference type="InterPro" id="IPR000620">
    <property type="entry name" value="EamA_dom"/>
</dbReference>
<feature type="transmembrane region" description="Helical" evidence="7">
    <location>
        <begin position="123"/>
        <end position="141"/>
    </location>
</feature>
<evidence type="ECO:0000313" key="9">
    <source>
        <dbReference type="EMBL" id="ANU75481.1"/>
    </source>
</evidence>
<dbReference type="Pfam" id="PF00892">
    <property type="entry name" value="EamA"/>
    <property type="match status" value="2"/>
</dbReference>
<dbReference type="SUPFAM" id="SSF103481">
    <property type="entry name" value="Multidrug resistance efflux transporter EmrE"/>
    <property type="match status" value="2"/>
</dbReference>
<dbReference type="EMBL" id="CP015405">
    <property type="protein sequence ID" value="ANU75481.1"/>
    <property type="molecule type" value="Genomic_DNA"/>
</dbReference>
<evidence type="ECO:0000259" key="8">
    <source>
        <dbReference type="Pfam" id="PF00892"/>
    </source>
</evidence>
<dbReference type="PANTHER" id="PTHR32322:SF18">
    <property type="entry name" value="S-ADENOSYLMETHIONINE_S-ADENOSYLHOMOCYSTEINE TRANSPORTER"/>
    <property type="match status" value="1"/>
</dbReference>
<evidence type="ECO:0000256" key="2">
    <source>
        <dbReference type="ARBA" id="ARBA00007362"/>
    </source>
</evidence>
<comment type="similarity">
    <text evidence="2">Belongs to the EamA transporter family.</text>
</comment>
<keyword evidence="10" id="KW-1185">Reference proteome</keyword>
<feature type="transmembrane region" description="Helical" evidence="7">
    <location>
        <begin position="217"/>
        <end position="236"/>
    </location>
</feature>
<keyword evidence="3" id="KW-1003">Cell membrane</keyword>
<dbReference type="AlphaFoldDB" id="A0A1C7I792"/>
<proteinExistence type="inferred from homology"/>
<protein>
    <submittedName>
        <fullName evidence="9">EamA family transporter</fullName>
    </submittedName>
</protein>
<dbReference type="STRING" id="1796616.A4V09_06685"/>
<evidence type="ECO:0000256" key="1">
    <source>
        <dbReference type="ARBA" id="ARBA00004651"/>
    </source>
</evidence>
<dbReference type="InterPro" id="IPR050638">
    <property type="entry name" value="AA-Vitamin_Transporters"/>
</dbReference>
<evidence type="ECO:0000313" key="10">
    <source>
        <dbReference type="Proteomes" id="UP000092574"/>
    </source>
</evidence>
<name>A0A1C7I792_9FIRM</name>
<feature type="transmembrane region" description="Helical" evidence="7">
    <location>
        <begin position="271"/>
        <end position="287"/>
    </location>
</feature>
<gene>
    <name evidence="9" type="ORF">A4V09_06685</name>
</gene>
<dbReference type="GO" id="GO:0005886">
    <property type="term" value="C:plasma membrane"/>
    <property type="evidence" value="ECO:0007669"/>
    <property type="project" value="UniProtKB-SubCell"/>
</dbReference>
<feature type="transmembrane region" description="Helical" evidence="7">
    <location>
        <begin position="35"/>
        <end position="53"/>
    </location>
</feature>
<evidence type="ECO:0000256" key="3">
    <source>
        <dbReference type="ARBA" id="ARBA00022475"/>
    </source>
</evidence>
<dbReference type="RefSeq" id="WP_065541677.1">
    <property type="nucleotide sequence ID" value="NZ_CP015405.2"/>
</dbReference>
<evidence type="ECO:0000256" key="7">
    <source>
        <dbReference type="SAM" id="Phobius"/>
    </source>
</evidence>